<protein>
    <recommendedName>
        <fullName evidence="5">Phosphofructokinase domain-containing protein</fullName>
    </recommendedName>
</protein>
<keyword evidence="1" id="KW-0808">Transferase</keyword>
<dbReference type="InterPro" id="IPR000023">
    <property type="entry name" value="Phosphofructokinase_dom"/>
</dbReference>
<evidence type="ECO:0000256" key="1">
    <source>
        <dbReference type="ARBA" id="ARBA00022679"/>
    </source>
</evidence>
<gene>
    <name evidence="6" type="ORF">TrRE_jg2992</name>
</gene>
<accession>A0A9W7DT49</accession>
<evidence type="ECO:0000256" key="3">
    <source>
        <dbReference type="ARBA" id="ARBA00022777"/>
    </source>
</evidence>
<dbReference type="EMBL" id="BRXZ01000767">
    <property type="protein sequence ID" value="GMH53315.1"/>
    <property type="molecule type" value="Genomic_DNA"/>
</dbReference>
<dbReference type="InterPro" id="IPR035966">
    <property type="entry name" value="PKF_sf"/>
</dbReference>
<proteinExistence type="predicted"/>
<dbReference type="OrthoDB" id="537915at2759"/>
<dbReference type="Proteomes" id="UP001165082">
    <property type="component" value="Unassembled WGS sequence"/>
</dbReference>
<name>A0A9W7DT49_9STRA</name>
<dbReference type="AlphaFoldDB" id="A0A9W7DT49"/>
<evidence type="ECO:0000256" key="2">
    <source>
        <dbReference type="ARBA" id="ARBA00022723"/>
    </source>
</evidence>
<dbReference type="GO" id="GO:0003872">
    <property type="term" value="F:6-phosphofructokinase activity"/>
    <property type="evidence" value="ECO:0007669"/>
    <property type="project" value="InterPro"/>
</dbReference>
<feature type="domain" description="Phosphofructokinase" evidence="5">
    <location>
        <begin position="9"/>
        <end position="155"/>
    </location>
</feature>
<evidence type="ECO:0000313" key="6">
    <source>
        <dbReference type="EMBL" id="GMH53315.1"/>
    </source>
</evidence>
<reference evidence="6" key="1">
    <citation type="submission" date="2022-07" db="EMBL/GenBank/DDBJ databases">
        <title>Genome analysis of Parmales, a sister group of diatoms, reveals the evolutionary specialization of diatoms from phago-mixotrophs to photoautotrophs.</title>
        <authorList>
            <person name="Ban H."/>
            <person name="Sato S."/>
            <person name="Yoshikawa S."/>
            <person name="Kazumasa Y."/>
            <person name="Nakamura Y."/>
            <person name="Ichinomiya M."/>
            <person name="Saitoh K."/>
            <person name="Sato N."/>
            <person name="Blanc-Mathieu R."/>
            <person name="Endo H."/>
            <person name="Kuwata A."/>
            <person name="Ogata H."/>
        </authorList>
    </citation>
    <scope>NUCLEOTIDE SEQUENCE</scope>
</reference>
<organism evidence="6 7">
    <name type="scientific">Triparma retinervis</name>
    <dbReference type="NCBI Taxonomy" id="2557542"/>
    <lineage>
        <taxon>Eukaryota</taxon>
        <taxon>Sar</taxon>
        <taxon>Stramenopiles</taxon>
        <taxon>Ochrophyta</taxon>
        <taxon>Bolidophyceae</taxon>
        <taxon>Parmales</taxon>
        <taxon>Triparmaceae</taxon>
        <taxon>Triparma</taxon>
    </lineage>
</organism>
<dbReference type="Gene3D" id="3.40.50.450">
    <property type="match status" value="1"/>
</dbReference>
<evidence type="ECO:0000259" key="5">
    <source>
        <dbReference type="Pfam" id="PF00365"/>
    </source>
</evidence>
<comment type="caution">
    <text evidence="6">The sequence shown here is derived from an EMBL/GenBank/DDBJ whole genome shotgun (WGS) entry which is preliminary data.</text>
</comment>
<dbReference type="GO" id="GO:0046872">
    <property type="term" value="F:metal ion binding"/>
    <property type="evidence" value="ECO:0007669"/>
    <property type="project" value="UniProtKB-KW"/>
</dbReference>
<evidence type="ECO:0000256" key="4">
    <source>
        <dbReference type="ARBA" id="ARBA00022842"/>
    </source>
</evidence>
<dbReference type="Pfam" id="PF00365">
    <property type="entry name" value="PFK"/>
    <property type="match status" value="1"/>
</dbReference>
<keyword evidence="7" id="KW-1185">Reference proteome</keyword>
<evidence type="ECO:0000313" key="7">
    <source>
        <dbReference type="Proteomes" id="UP001165082"/>
    </source>
</evidence>
<dbReference type="SUPFAM" id="SSF53784">
    <property type="entry name" value="Phosphofructokinase"/>
    <property type="match status" value="1"/>
</dbReference>
<keyword evidence="2" id="KW-0479">Metal-binding</keyword>
<keyword evidence="4" id="KW-0460">Magnesium</keyword>
<dbReference type="InterPro" id="IPR050929">
    <property type="entry name" value="PFKA"/>
</dbReference>
<dbReference type="PANTHER" id="PTHR45770">
    <property type="entry name" value="ATP-DEPENDENT 6-PHOSPHOFRUCTOKINASE 1"/>
    <property type="match status" value="1"/>
</dbReference>
<keyword evidence="3" id="KW-0418">Kinase</keyword>
<sequence>MEQPQDCLNVGFMTSGGLAPCLSSSIASLLSSYLSLSTPFTARLYISGYKGILTGDSILLKNKDIPGLVESFHKMGGSPIGSSRVKLTNVEDCINRGFVPAGKLPLEVAAEQLKKDGINVLHTIGGDDTNTQAAQLSFHLAKNGYELQVIGMPKTFVPFSPPGLPTLGTYDVHALYIPEVSIDIASEGARLRAVMDRYDAVNIFLSEGAGVNDIVKEKEKVLVQKSGYYARSSPASPYDRGLIQRCADVAVQGAAKGISGVAGQDDKNGEFRVIEFERIKGEKPFDVEQKWFKAMAAEIGGYGMT</sequence>